<evidence type="ECO:0000256" key="1">
    <source>
        <dbReference type="SAM" id="MobiDB-lite"/>
    </source>
</evidence>
<keyword evidence="2" id="KW-0812">Transmembrane</keyword>
<feature type="transmembrane region" description="Helical" evidence="2">
    <location>
        <begin position="6"/>
        <end position="28"/>
    </location>
</feature>
<keyword evidence="4" id="KW-1185">Reference proteome</keyword>
<organism evidence="3 4">
    <name type="scientific">Microbacterium schleiferi</name>
    <dbReference type="NCBI Taxonomy" id="69362"/>
    <lineage>
        <taxon>Bacteria</taxon>
        <taxon>Bacillati</taxon>
        <taxon>Actinomycetota</taxon>
        <taxon>Actinomycetes</taxon>
        <taxon>Micrococcales</taxon>
        <taxon>Microbacteriaceae</taxon>
        <taxon>Microbacterium</taxon>
    </lineage>
</organism>
<dbReference type="Gene3D" id="3.40.50.2300">
    <property type="match status" value="1"/>
</dbReference>
<evidence type="ECO:0000256" key="2">
    <source>
        <dbReference type="SAM" id="Phobius"/>
    </source>
</evidence>
<name>A0ABU7V5Q8_9MICO</name>
<keyword evidence="2" id="KW-0472">Membrane</keyword>
<gene>
    <name evidence="3" type="ORF">V2V91_02805</name>
</gene>
<protein>
    <recommendedName>
        <fullName evidence="5">Response regulator</fullName>
    </recommendedName>
</protein>
<dbReference type="Proteomes" id="UP001351900">
    <property type="component" value="Unassembled WGS sequence"/>
</dbReference>
<comment type="caution">
    <text evidence="3">The sequence shown here is derived from an EMBL/GenBank/DDBJ whole genome shotgun (WGS) entry which is preliminary data.</text>
</comment>
<evidence type="ECO:0008006" key="5">
    <source>
        <dbReference type="Google" id="ProtNLM"/>
    </source>
</evidence>
<dbReference type="InterPro" id="IPR011006">
    <property type="entry name" value="CheY-like_superfamily"/>
</dbReference>
<dbReference type="SUPFAM" id="SSF52172">
    <property type="entry name" value="CheY-like"/>
    <property type="match status" value="1"/>
</dbReference>
<proteinExistence type="predicted"/>
<evidence type="ECO:0000313" key="3">
    <source>
        <dbReference type="EMBL" id="MEF2254067.1"/>
    </source>
</evidence>
<evidence type="ECO:0000313" key="4">
    <source>
        <dbReference type="Proteomes" id="UP001351900"/>
    </source>
</evidence>
<dbReference type="EMBL" id="JAZHOV010000002">
    <property type="protein sequence ID" value="MEF2254067.1"/>
    <property type="molecule type" value="Genomic_DNA"/>
</dbReference>
<accession>A0ABU7V5Q8</accession>
<dbReference type="RefSeq" id="WP_331790717.1">
    <property type="nucleotide sequence ID" value="NZ_BAAAUO010000005.1"/>
</dbReference>
<reference evidence="3 4" key="1">
    <citation type="submission" date="2024-01" db="EMBL/GenBank/DDBJ databases">
        <title>the genome sequence of strain Microbacterium schleiferi NBRC 15075.</title>
        <authorList>
            <person name="Ding Y."/>
            <person name="Zhang G."/>
        </authorList>
    </citation>
    <scope>NUCLEOTIDE SEQUENCE [LARGE SCALE GENOMIC DNA]</scope>
    <source>
        <strain evidence="3 4">NBRC 15075</strain>
    </source>
</reference>
<sequence length="337" mass="34856">MDSNSLITLMIGFGVVAVLGLVVGWAMWESNKAEATSDRREPVQRMPRYPDMSSPAVTTATVRTVAGQRPVTGTPMTHPYAIPQATYQQQPQAPQFAEGTTEYVYAPNPSGQPVNVASAAFGPAPAAYAPEQPAQPPVPPLPAAYQAPAYPAGDEPVAAAPAPAQAAPAYVPAPPAASAPPPAPAPAPAATAPVATAAPGAGYKQTYATPPRTSQTSVFRLGRVLWVDDDPDSHVPDVVALHRMGLTVTVARHCEAALAYLAAEKYLLVVTDCGREGDAMTAADFIPTVRRNYPGVPTIAYAPGAIVTGPGAPELPHDQVVTTPGELPSVVGRLLGR</sequence>
<keyword evidence="2" id="KW-1133">Transmembrane helix</keyword>
<feature type="region of interest" description="Disordered" evidence="1">
    <location>
        <begin position="37"/>
        <end position="58"/>
    </location>
</feature>